<evidence type="ECO:0000256" key="6">
    <source>
        <dbReference type="SAM" id="Phobius"/>
    </source>
</evidence>
<keyword evidence="6" id="KW-0812">Transmembrane</keyword>
<dbReference type="SUPFAM" id="SSF57701">
    <property type="entry name" value="Zn2/Cys6 DNA-binding domain"/>
    <property type="match status" value="1"/>
</dbReference>
<dbReference type="GeneID" id="93574143"/>
<evidence type="ECO:0000313" key="9">
    <source>
        <dbReference type="Proteomes" id="UP000184499"/>
    </source>
</evidence>
<dbReference type="SMART" id="SM00066">
    <property type="entry name" value="GAL4"/>
    <property type="match status" value="1"/>
</dbReference>
<dbReference type="CDD" id="cd00067">
    <property type="entry name" value="GAL4"/>
    <property type="match status" value="1"/>
</dbReference>
<dbReference type="GO" id="GO:0000981">
    <property type="term" value="F:DNA-binding transcription factor activity, RNA polymerase II-specific"/>
    <property type="evidence" value="ECO:0007669"/>
    <property type="project" value="InterPro"/>
</dbReference>
<dbReference type="GO" id="GO:0003677">
    <property type="term" value="F:DNA binding"/>
    <property type="evidence" value="ECO:0007669"/>
    <property type="project" value="UniProtKB-KW"/>
</dbReference>
<keyword evidence="3" id="KW-0804">Transcription</keyword>
<dbReference type="PANTHER" id="PTHR46910">
    <property type="entry name" value="TRANSCRIPTION FACTOR PDR1"/>
    <property type="match status" value="1"/>
</dbReference>
<dbReference type="GO" id="GO:0008270">
    <property type="term" value="F:zinc ion binding"/>
    <property type="evidence" value="ECO:0007669"/>
    <property type="project" value="InterPro"/>
</dbReference>
<keyword evidence="2" id="KW-0238">DNA-binding</keyword>
<protein>
    <recommendedName>
        <fullName evidence="7">Zn(2)-C6 fungal-type domain-containing protein</fullName>
    </recommendedName>
</protein>
<keyword evidence="4" id="KW-0539">Nucleus</keyword>
<feature type="region of interest" description="Disordered" evidence="5">
    <location>
        <begin position="76"/>
        <end position="134"/>
    </location>
</feature>
<evidence type="ECO:0000256" key="2">
    <source>
        <dbReference type="ARBA" id="ARBA00023125"/>
    </source>
</evidence>
<evidence type="ECO:0000256" key="1">
    <source>
        <dbReference type="ARBA" id="ARBA00023015"/>
    </source>
</evidence>
<dbReference type="Pfam" id="PF00172">
    <property type="entry name" value="Zn_clus"/>
    <property type="match status" value="1"/>
</dbReference>
<evidence type="ECO:0000313" key="8">
    <source>
        <dbReference type="EMBL" id="OJJ78138.1"/>
    </source>
</evidence>
<accession>A0A1L9V2K3</accession>
<dbReference type="Gene3D" id="4.10.240.10">
    <property type="entry name" value="Zn(2)-C6 fungal-type DNA-binding domain"/>
    <property type="match status" value="1"/>
</dbReference>
<reference evidence="9" key="1">
    <citation type="journal article" date="2017" name="Genome Biol.">
        <title>Comparative genomics reveals high biological diversity and specific adaptations in the industrially and medically important fungal genus Aspergillus.</title>
        <authorList>
            <person name="de Vries R.P."/>
            <person name="Riley R."/>
            <person name="Wiebenga A."/>
            <person name="Aguilar-Osorio G."/>
            <person name="Amillis S."/>
            <person name="Uchima C.A."/>
            <person name="Anderluh G."/>
            <person name="Asadollahi M."/>
            <person name="Askin M."/>
            <person name="Barry K."/>
            <person name="Battaglia E."/>
            <person name="Bayram O."/>
            <person name="Benocci T."/>
            <person name="Braus-Stromeyer S.A."/>
            <person name="Caldana C."/>
            <person name="Canovas D."/>
            <person name="Cerqueira G.C."/>
            <person name="Chen F."/>
            <person name="Chen W."/>
            <person name="Choi C."/>
            <person name="Clum A."/>
            <person name="Dos Santos R.A."/>
            <person name="Damasio A.R."/>
            <person name="Diallinas G."/>
            <person name="Emri T."/>
            <person name="Fekete E."/>
            <person name="Flipphi M."/>
            <person name="Freyberg S."/>
            <person name="Gallo A."/>
            <person name="Gournas C."/>
            <person name="Habgood R."/>
            <person name="Hainaut M."/>
            <person name="Harispe M.L."/>
            <person name="Henrissat B."/>
            <person name="Hilden K.S."/>
            <person name="Hope R."/>
            <person name="Hossain A."/>
            <person name="Karabika E."/>
            <person name="Karaffa L."/>
            <person name="Karanyi Z."/>
            <person name="Krasevec N."/>
            <person name="Kuo A."/>
            <person name="Kusch H."/>
            <person name="LaButti K."/>
            <person name="Lagendijk E.L."/>
            <person name="Lapidus A."/>
            <person name="Levasseur A."/>
            <person name="Lindquist E."/>
            <person name="Lipzen A."/>
            <person name="Logrieco A.F."/>
            <person name="MacCabe A."/>
            <person name="Maekelae M.R."/>
            <person name="Malavazi I."/>
            <person name="Melin P."/>
            <person name="Meyer V."/>
            <person name="Mielnichuk N."/>
            <person name="Miskei M."/>
            <person name="Molnar A.P."/>
            <person name="Mule G."/>
            <person name="Ngan C.Y."/>
            <person name="Orejas M."/>
            <person name="Orosz E."/>
            <person name="Ouedraogo J.P."/>
            <person name="Overkamp K.M."/>
            <person name="Park H.-S."/>
            <person name="Perrone G."/>
            <person name="Piumi F."/>
            <person name="Punt P.J."/>
            <person name="Ram A.F."/>
            <person name="Ramon A."/>
            <person name="Rauscher S."/>
            <person name="Record E."/>
            <person name="Riano-Pachon D.M."/>
            <person name="Robert V."/>
            <person name="Roehrig J."/>
            <person name="Ruller R."/>
            <person name="Salamov A."/>
            <person name="Salih N.S."/>
            <person name="Samson R.A."/>
            <person name="Sandor E."/>
            <person name="Sanguinetti M."/>
            <person name="Schuetze T."/>
            <person name="Sepcic K."/>
            <person name="Shelest E."/>
            <person name="Sherlock G."/>
            <person name="Sophianopoulou V."/>
            <person name="Squina F.M."/>
            <person name="Sun H."/>
            <person name="Susca A."/>
            <person name="Todd R.B."/>
            <person name="Tsang A."/>
            <person name="Unkles S.E."/>
            <person name="van de Wiele N."/>
            <person name="van Rossen-Uffink D."/>
            <person name="Oliveira J.V."/>
            <person name="Vesth T.C."/>
            <person name="Visser J."/>
            <person name="Yu J.-H."/>
            <person name="Zhou M."/>
            <person name="Andersen M.R."/>
            <person name="Archer D.B."/>
            <person name="Baker S.E."/>
            <person name="Benoit I."/>
            <person name="Brakhage A.A."/>
            <person name="Braus G.H."/>
            <person name="Fischer R."/>
            <person name="Frisvad J.C."/>
            <person name="Goldman G.H."/>
            <person name="Houbraken J."/>
            <person name="Oakley B."/>
            <person name="Pocsi I."/>
            <person name="Scazzocchio C."/>
            <person name="Seiboth B."/>
            <person name="vanKuyk P.A."/>
            <person name="Wortman J."/>
            <person name="Dyer P.S."/>
            <person name="Grigoriev I.V."/>
        </authorList>
    </citation>
    <scope>NUCLEOTIDE SEQUENCE [LARGE SCALE GENOMIC DNA]</scope>
    <source>
        <strain evidence="9">CBS 101740 / IMI 381727 / IBT 21946</strain>
    </source>
</reference>
<dbReference type="PROSITE" id="PS00463">
    <property type="entry name" value="ZN2_CY6_FUNGAL_1"/>
    <property type="match status" value="1"/>
</dbReference>
<dbReference type="STRING" id="767769.A0A1L9V2K3"/>
<keyword evidence="1" id="KW-0805">Transcription regulation</keyword>
<dbReference type="GO" id="GO:0009893">
    <property type="term" value="P:positive regulation of metabolic process"/>
    <property type="evidence" value="ECO:0007669"/>
    <property type="project" value="UniProtKB-ARBA"/>
</dbReference>
<dbReference type="RefSeq" id="XP_067485385.1">
    <property type="nucleotide sequence ID" value="XM_067621655.1"/>
</dbReference>
<name>A0A1L9V2K3_ASPBC</name>
<dbReference type="OrthoDB" id="103819at2759"/>
<evidence type="ECO:0000259" key="7">
    <source>
        <dbReference type="PROSITE" id="PS50048"/>
    </source>
</evidence>
<keyword evidence="9" id="KW-1185">Reference proteome</keyword>
<dbReference type="OMA" id="DMSRSWT"/>
<dbReference type="VEuPathDB" id="FungiDB:ASPBRDRAFT_202971"/>
<dbReference type="PANTHER" id="PTHR46910:SF5">
    <property type="entry name" value="ZN(II)2CYS6 TRANSCRIPTION FACTOR (EUROFUNG)"/>
    <property type="match status" value="1"/>
</dbReference>
<proteinExistence type="predicted"/>
<evidence type="ECO:0000256" key="3">
    <source>
        <dbReference type="ARBA" id="ARBA00023163"/>
    </source>
</evidence>
<dbReference type="EMBL" id="KV878679">
    <property type="protein sequence ID" value="OJJ78138.1"/>
    <property type="molecule type" value="Genomic_DNA"/>
</dbReference>
<organism evidence="8 9">
    <name type="scientific">Aspergillus brasiliensis (strain CBS 101740 / IMI 381727 / IBT 21946)</name>
    <dbReference type="NCBI Taxonomy" id="767769"/>
    <lineage>
        <taxon>Eukaryota</taxon>
        <taxon>Fungi</taxon>
        <taxon>Dikarya</taxon>
        <taxon>Ascomycota</taxon>
        <taxon>Pezizomycotina</taxon>
        <taxon>Eurotiomycetes</taxon>
        <taxon>Eurotiomycetidae</taxon>
        <taxon>Eurotiales</taxon>
        <taxon>Aspergillaceae</taxon>
        <taxon>Aspergillus</taxon>
        <taxon>Aspergillus subgen. Circumdati</taxon>
    </lineage>
</organism>
<keyword evidence="6" id="KW-1133">Transmembrane helix</keyword>
<dbReference type="AlphaFoldDB" id="A0A1L9V2K3"/>
<dbReference type="InterPro" id="IPR036864">
    <property type="entry name" value="Zn2-C6_fun-type_DNA-bd_sf"/>
</dbReference>
<sequence length="691" mass="77222">MPSDEIMPELAACDFCHARKIKCNRQAPCDNCLDALVDCRRDRPKKSRRPKRSHVSSLSRRLLALEKTAATLPGASDIATTSSPIHNAGAIGPSERESIDASNPGHAAPQSSTSGRVRPPITPLKDSLTQQTSEGSRLLQRELESNVMIGQDRSVVLKRAIDFVSRISSSGDLPSTTGLFQSSTTSSEAEPHKFPPELLYMMTMNPENGPGAMKRSFWPDHVSIETLENMCLSIMEDKADRQTLVCYRICVYMKAVNMICRLPRRDRSASVRHHLEQSKKQYEDEIRRALGELDFLAPPCLLFLQALLSGALFMQNGGDMSRSWTLTAFASRTLVSLNYHTISKRDSSDREMQDIYGALYVCYYLDKILSVLLLRPPSLPRLKAKPADLVRLDPQLPLSACVKAMVCLGQVQEGVLDILVNRIGKDDQVIIVNALVSELYQVRALMDEPQCQTLAQETRFEWLAIEFGYYALLASVFHLQQRVMQCPLAGQECLHAARQSLVHLTKLQDEIAVHSNFLGEYPYFLTWTLLFFPLSPFFVVFCNVIYARNSEDYTLLSTVTNGITRFSSQSRPVAELHKLFSAFLSLCEPLFKEKRRAPNPAATATQPYSTDTTSTLLQPDATADVGNLLNEPPTLPRYDIPVGSRIPQAGGMGQDQAAFYDQPEEFGSLDNDLMWELLQSQPWLGWMGSDA</sequence>
<dbReference type="Proteomes" id="UP000184499">
    <property type="component" value="Unassembled WGS sequence"/>
</dbReference>
<feature type="domain" description="Zn(2)-C6 fungal-type" evidence="7">
    <location>
        <begin position="12"/>
        <end position="41"/>
    </location>
</feature>
<dbReference type="InterPro" id="IPR050987">
    <property type="entry name" value="AtrR-like"/>
</dbReference>
<evidence type="ECO:0000256" key="5">
    <source>
        <dbReference type="SAM" id="MobiDB-lite"/>
    </source>
</evidence>
<dbReference type="PROSITE" id="PS50048">
    <property type="entry name" value="ZN2_CY6_FUNGAL_2"/>
    <property type="match status" value="1"/>
</dbReference>
<dbReference type="CDD" id="cd12148">
    <property type="entry name" value="fungal_TF_MHR"/>
    <property type="match status" value="1"/>
</dbReference>
<gene>
    <name evidence="8" type="ORF">ASPBRDRAFT_202971</name>
</gene>
<feature type="transmembrane region" description="Helical" evidence="6">
    <location>
        <begin position="524"/>
        <end position="546"/>
    </location>
</feature>
<keyword evidence="6" id="KW-0472">Membrane</keyword>
<dbReference type="InterPro" id="IPR001138">
    <property type="entry name" value="Zn2Cys6_DnaBD"/>
</dbReference>
<evidence type="ECO:0000256" key="4">
    <source>
        <dbReference type="ARBA" id="ARBA00023242"/>
    </source>
</evidence>